<comment type="caution">
    <text evidence="1">The sequence shown here is derived from an EMBL/GenBank/DDBJ whole genome shotgun (WGS) entry which is preliminary data.</text>
</comment>
<reference evidence="1 2" key="1">
    <citation type="submission" date="2018-09" db="EMBL/GenBank/DDBJ databases">
        <title>The draft genome of Acinetobacter spp. strains.</title>
        <authorList>
            <person name="Qin J."/>
            <person name="Feng Y."/>
            <person name="Zong Z."/>
        </authorList>
    </citation>
    <scope>NUCLEOTIDE SEQUENCE [LARGE SCALE GENOMIC DNA]</scope>
    <source>
        <strain evidence="1 2">WCHAc060115</strain>
    </source>
</reference>
<sequence>MAQLISHELQNNHQLAAQDLLLISTDLRQIYLDQLYFFKNITPQNFFEINKTKLSLGVANQLLQISLDETLGLQFKLVLENRQLNADHFIRFIAEEIYFYSNRFYDFHPTDLKTKTQLLRQTFIEQVFEWVDGENRVEQYLYNIQQTEALKIDQLLIKYGYFDYPYVSEFAKHGKEIPLAVEINIKHLLLINSVLGSEFLAVNELMPKLHQLSFQLHQFIPAHYLRIFKIFHSESLQLKDILQHFNSYQLLAKHAIEQPHLLAYAKLMQRGYWQYQDLLNKQHFLNAQTAYWDQDLILKRPICQTKRSVNWLFKQDALVNDWIAEHVNHVSTRISITALSFMDTSKIDAQVIVSVLAFFKNISARLFVIESYAFAIQNQWLDHPKNDRYVLYQKETQPQKNRKVIANSYLYIEEWLDFTALMTDENPQLYKKIFSKINRVMQAFMLFLQNIVHDLPKELLSFIHLEHQQHPEFFRLLQKYQIKVEDFRKVFKHVPTRRIPIHSIFDSFVLDYLMDCFNQQRGIAKNVTWLGLYHQAERWHEQVYFDETLLRLKQQIDIEAWDRVSPMQKIYFEGWCYEELNSLKRIIQESIIFKHCLALSYSKPIIEREYVAFHMSNIEDPSQEFTLGCHYQLGQLSFDQIRLPNNQIPDQAYMLQAMRFIHDVNQHLKWKSSIQPNEELGNL</sequence>
<dbReference type="EMBL" id="RAXT01000001">
    <property type="protein sequence ID" value="RKG41012.1"/>
    <property type="molecule type" value="Genomic_DNA"/>
</dbReference>
<organism evidence="1 2">
    <name type="scientific">Acinetobacter rongchengensis</name>
    <dbReference type="NCBI Taxonomy" id="2419601"/>
    <lineage>
        <taxon>Bacteria</taxon>
        <taxon>Pseudomonadati</taxon>
        <taxon>Pseudomonadota</taxon>
        <taxon>Gammaproteobacteria</taxon>
        <taxon>Moraxellales</taxon>
        <taxon>Moraxellaceae</taxon>
        <taxon>Acinetobacter</taxon>
    </lineage>
</organism>
<evidence type="ECO:0000313" key="1">
    <source>
        <dbReference type="EMBL" id="RKG41012.1"/>
    </source>
</evidence>
<evidence type="ECO:0000313" key="2">
    <source>
        <dbReference type="Proteomes" id="UP000280405"/>
    </source>
</evidence>
<name>A0A3A8F1S6_9GAMM</name>
<dbReference type="Proteomes" id="UP000280405">
    <property type="component" value="Unassembled WGS sequence"/>
</dbReference>
<keyword evidence="2" id="KW-1185">Reference proteome</keyword>
<proteinExistence type="predicted"/>
<accession>A0A3A8F1S6</accession>
<dbReference type="AlphaFoldDB" id="A0A3A8F1S6"/>
<gene>
    <name evidence="1" type="ORF">D7V20_01075</name>
</gene>
<dbReference type="RefSeq" id="WP_120382505.1">
    <property type="nucleotide sequence ID" value="NZ_RAXT01000001.1"/>
</dbReference>
<dbReference type="OrthoDB" id="6708817at2"/>
<protein>
    <submittedName>
        <fullName evidence="1">Uncharacterized protein</fullName>
    </submittedName>
</protein>